<proteinExistence type="predicted"/>
<dbReference type="EMBL" id="LGTC01000001">
    <property type="protein sequence ID" value="KNY29008.1"/>
    <property type="molecule type" value="Genomic_DNA"/>
</dbReference>
<evidence type="ECO:0008006" key="3">
    <source>
        <dbReference type="Google" id="ProtNLM"/>
    </source>
</evidence>
<comment type="caution">
    <text evidence="1">The sequence shown here is derived from an EMBL/GenBank/DDBJ whole genome shotgun (WGS) entry which is preliminary data.</text>
</comment>
<dbReference type="eggNOG" id="COG2771">
    <property type="taxonomic scope" value="Bacteria"/>
</dbReference>
<organism evidence="1 2">
    <name type="scientific">Pseudobacteroides cellulosolvens ATCC 35603 = DSM 2933</name>
    <dbReference type="NCBI Taxonomy" id="398512"/>
    <lineage>
        <taxon>Bacteria</taxon>
        <taxon>Bacillati</taxon>
        <taxon>Bacillota</taxon>
        <taxon>Clostridia</taxon>
        <taxon>Eubacteriales</taxon>
        <taxon>Oscillospiraceae</taxon>
        <taxon>Pseudobacteroides</taxon>
    </lineage>
</organism>
<evidence type="ECO:0000313" key="1">
    <source>
        <dbReference type="EMBL" id="KNY29008.1"/>
    </source>
</evidence>
<dbReference type="Proteomes" id="UP000036923">
    <property type="component" value="Unassembled WGS sequence"/>
</dbReference>
<protein>
    <recommendedName>
        <fullName evidence="3">RNA polymerase subunit sigma-70</fullName>
    </recommendedName>
</protein>
<reference evidence="2" key="1">
    <citation type="submission" date="2015-07" db="EMBL/GenBank/DDBJ databases">
        <title>Near-Complete Genome Sequence of the Cellulolytic Bacterium Bacteroides (Pseudobacteroides) cellulosolvens ATCC 35603.</title>
        <authorList>
            <person name="Dassa B."/>
            <person name="Utturkar S.M."/>
            <person name="Klingeman D.M."/>
            <person name="Hurt R.A."/>
            <person name="Keller M."/>
            <person name="Xu J."/>
            <person name="Reddy Y.H.K."/>
            <person name="Borovok I."/>
            <person name="Grinberg I.R."/>
            <person name="Lamed R."/>
            <person name="Zhivin O."/>
            <person name="Bayer E.A."/>
            <person name="Brown S.D."/>
        </authorList>
    </citation>
    <scope>NUCLEOTIDE SEQUENCE [LARGE SCALE GENOMIC DNA]</scope>
    <source>
        <strain evidence="2">DSM 2933</strain>
    </source>
</reference>
<dbReference type="AlphaFoldDB" id="A0A0L6JT64"/>
<dbReference type="STRING" id="398512.Bccel_4282"/>
<keyword evidence="2" id="KW-1185">Reference proteome</keyword>
<sequence>MGESYRQIAIELGISENTIKSYCIRNNLGSVRRELNEKGDYCKQCGRLLVKGKVGHPSKFCSQKCREAWWKANAEIIEKRAWYTIDCACCGKKFDSYGNQKRKFCGHECYIASRFGTRRDECDKGAV</sequence>
<accession>A0A0L6JT64</accession>
<evidence type="ECO:0000313" key="2">
    <source>
        <dbReference type="Proteomes" id="UP000036923"/>
    </source>
</evidence>
<gene>
    <name evidence="1" type="ORF">Bccel_4282</name>
</gene>
<name>A0A0L6JT64_9FIRM</name>